<dbReference type="SUPFAM" id="SSF49363">
    <property type="entry name" value="Purple acid phosphatase, N-terminal domain"/>
    <property type="match status" value="1"/>
</dbReference>
<reference evidence="3" key="1">
    <citation type="submission" date="2022-03" db="EMBL/GenBank/DDBJ databases">
        <title>A functionally conserved STORR gene fusion in Papaver species that diverged 16.8 million years ago.</title>
        <authorList>
            <person name="Catania T."/>
        </authorList>
    </citation>
    <scope>NUCLEOTIDE SEQUENCE</scope>
    <source>
        <strain evidence="3">S-191538</strain>
    </source>
</reference>
<dbReference type="EMBL" id="JAJJMA010125728">
    <property type="protein sequence ID" value="MCL7032651.1"/>
    <property type="molecule type" value="Genomic_DNA"/>
</dbReference>
<dbReference type="AlphaFoldDB" id="A0AA41SCJ5"/>
<dbReference type="PANTHER" id="PTHR22953">
    <property type="entry name" value="ACID PHOSPHATASE RELATED"/>
    <property type="match status" value="1"/>
</dbReference>
<evidence type="ECO:0000256" key="1">
    <source>
        <dbReference type="ARBA" id="ARBA00022729"/>
    </source>
</evidence>
<dbReference type="PANTHER" id="PTHR22953:SF153">
    <property type="entry name" value="PURPLE ACID PHOSPHATASE"/>
    <property type="match status" value="1"/>
</dbReference>
<evidence type="ECO:0000259" key="2">
    <source>
        <dbReference type="Pfam" id="PF16656"/>
    </source>
</evidence>
<name>A0AA41SCJ5_PAPNU</name>
<keyword evidence="4" id="KW-1185">Reference proteome</keyword>
<evidence type="ECO:0000313" key="3">
    <source>
        <dbReference type="EMBL" id="MCL7032651.1"/>
    </source>
</evidence>
<dbReference type="GO" id="GO:0046872">
    <property type="term" value="F:metal ion binding"/>
    <property type="evidence" value="ECO:0007669"/>
    <property type="project" value="InterPro"/>
</dbReference>
<sequence>VHISLVGKDKMRITWITGDHGTPATVAYGTTKGKYDSSATGTVSKYKYILYNSGEIHDVVIGPLKPNTVYYYRCGSDTDGKEFSFKTPPSQFPIKFAVV</sequence>
<feature type="non-terminal residue" evidence="3">
    <location>
        <position position="1"/>
    </location>
</feature>
<evidence type="ECO:0000313" key="4">
    <source>
        <dbReference type="Proteomes" id="UP001177140"/>
    </source>
</evidence>
<keyword evidence="1" id="KW-0732">Signal</keyword>
<dbReference type="Proteomes" id="UP001177140">
    <property type="component" value="Unassembled WGS sequence"/>
</dbReference>
<comment type="caution">
    <text evidence="3">The sequence shown here is derived from an EMBL/GenBank/DDBJ whole genome shotgun (WGS) entry which is preliminary data.</text>
</comment>
<dbReference type="InterPro" id="IPR015914">
    <property type="entry name" value="PAPs_N"/>
</dbReference>
<gene>
    <name evidence="3" type="ORF">MKW94_018908</name>
</gene>
<organism evidence="3 4">
    <name type="scientific">Papaver nudicaule</name>
    <name type="common">Iceland poppy</name>
    <dbReference type="NCBI Taxonomy" id="74823"/>
    <lineage>
        <taxon>Eukaryota</taxon>
        <taxon>Viridiplantae</taxon>
        <taxon>Streptophyta</taxon>
        <taxon>Embryophyta</taxon>
        <taxon>Tracheophyta</taxon>
        <taxon>Spermatophyta</taxon>
        <taxon>Magnoliopsida</taxon>
        <taxon>Ranunculales</taxon>
        <taxon>Papaveraceae</taxon>
        <taxon>Papaveroideae</taxon>
        <taxon>Papaver</taxon>
    </lineage>
</organism>
<proteinExistence type="predicted"/>
<dbReference type="GO" id="GO:0003993">
    <property type="term" value="F:acid phosphatase activity"/>
    <property type="evidence" value="ECO:0007669"/>
    <property type="project" value="InterPro"/>
</dbReference>
<dbReference type="Gene3D" id="2.60.40.380">
    <property type="entry name" value="Purple acid phosphatase-like, N-terminal"/>
    <property type="match status" value="1"/>
</dbReference>
<dbReference type="InterPro" id="IPR039331">
    <property type="entry name" value="PAPs-like"/>
</dbReference>
<protein>
    <recommendedName>
        <fullName evidence="2">Purple acid phosphatase N-terminal domain-containing protein</fullName>
    </recommendedName>
</protein>
<dbReference type="Pfam" id="PF16656">
    <property type="entry name" value="Pur_ac_phosph_N"/>
    <property type="match status" value="1"/>
</dbReference>
<feature type="domain" description="Purple acid phosphatase N-terminal" evidence="2">
    <location>
        <begin position="1"/>
        <end position="87"/>
    </location>
</feature>
<accession>A0AA41SCJ5</accession>
<dbReference type="InterPro" id="IPR008963">
    <property type="entry name" value="Purple_acid_Pase-like_N"/>
</dbReference>
<feature type="non-terminal residue" evidence="3">
    <location>
        <position position="99"/>
    </location>
</feature>